<comment type="caution">
    <text evidence="3">The sequence shown here is derived from an EMBL/GenBank/DDBJ whole genome shotgun (WGS) entry which is preliminary data.</text>
</comment>
<reference evidence="3" key="1">
    <citation type="submission" date="2020-07" db="EMBL/GenBank/DDBJ databases">
        <title>Ethylene signaling mediates host invasion by parasitic plants.</title>
        <authorList>
            <person name="Yoshida S."/>
        </authorList>
    </citation>
    <scope>NUCLEOTIDE SEQUENCE</scope>
    <source>
        <strain evidence="3">Okayama</strain>
    </source>
</reference>
<proteinExistence type="predicted"/>
<dbReference type="Pfam" id="PF11721">
    <property type="entry name" value="Malectin"/>
    <property type="match status" value="1"/>
</dbReference>
<evidence type="ECO:0000313" key="3">
    <source>
        <dbReference type="EMBL" id="GFQ03721.1"/>
    </source>
</evidence>
<evidence type="ECO:0000313" key="4">
    <source>
        <dbReference type="Proteomes" id="UP000653305"/>
    </source>
</evidence>
<gene>
    <name evidence="3" type="ORF">PHJA_002515900</name>
</gene>
<keyword evidence="4" id="KW-1185">Reference proteome</keyword>
<accession>A0A830CV08</accession>
<evidence type="ECO:0000256" key="1">
    <source>
        <dbReference type="SAM" id="MobiDB-lite"/>
    </source>
</evidence>
<dbReference type="InterPro" id="IPR021720">
    <property type="entry name" value="Malectin_dom"/>
</dbReference>
<name>A0A830CV08_9LAMI</name>
<feature type="region of interest" description="Disordered" evidence="1">
    <location>
        <begin position="25"/>
        <end position="47"/>
    </location>
</feature>
<dbReference type="Gene3D" id="2.60.120.430">
    <property type="entry name" value="Galactose-binding lectin"/>
    <property type="match status" value="1"/>
</dbReference>
<protein>
    <recommendedName>
        <fullName evidence="2">Malectin domain-containing protein</fullName>
    </recommendedName>
</protein>
<dbReference type="EMBL" id="BMAC01000859">
    <property type="protein sequence ID" value="GFQ03721.1"/>
    <property type="molecule type" value="Genomic_DNA"/>
</dbReference>
<dbReference type="Proteomes" id="UP000653305">
    <property type="component" value="Unassembled WGS sequence"/>
</dbReference>
<sequence length="224" mass="24707">MGASAGGYAYPDPIPCLKKVIPIPPPLQSKRVSPAPPPGGLKRGQVPGGGTLSQFPYSLTQNSQFHIRLHLRLKRIIPIPIKGRANGEQDPVLTGFISPQKEATSYNLNRATPNSNAKSQSENEIVFFINAGAMTSMESDSGIKFLEDKFFEGGDTFQTEEFINEGGNCSFIYQSARLGNFCYRIENLQPGDYFIDLHFVEIININGPKGMRVFNVFMQDEKAS</sequence>
<dbReference type="OrthoDB" id="1706839at2759"/>
<feature type="domain" description="Malectin" evidence="2">
    <location>
        <begin position="126"/>
        <end position="221"/>
    </location>
</feature>
<dbReference type="AlphaFoldDB" id="A0A830CV08"/>
<evidence type="ECO:0000259" key="2">
    <source>
        <dbReference type="Pfam" id="PF11721"/>
    </source>
</evidence>
<organism evidence="3 4">
    <name type="scientific">Phtheirospermum japonicum</name>
    <dbReference type="NCBI Taxonomy" id="374723"/>
    <lineage>
        <taxon>Eukaryota</taxon>
        <taxon>Viridiplantae</taxon>
        <taxon>Streptophyta</taxon>
        <taxon>Embryophyta</taxon>
        <taxon>Tracheophyta</taxon>
        <taxon>Spermatophyta</taxon>
        <taxon>Magnoliopsida</taxon>
        <taxon>eudicotyledons</taxon>
        <taxon>Gunneridae</taxon>
        <taxon>Pentapetalae</taxon>
        <taxon>asterids</taxon>
        <taxon>lamiids</taxon>
        <taxon>Lamiales</taxon>
        <taxon>Orobanchaceae</taxon>
        <taxon>Orobanchaceae incertae sedis</taxon>
        <taxon>Phtheirospermum</taxon>
    </lineage>
</organism>